<dbReference type="Proteomes" id="UP000315827">
    <property type="component" value="Unassembled WGS sequence"/>
</dbReference>
<dbReference type="GO" id="GO:0005524">
    <property type="term" value="F:ATP binding"/>
    <property type="evidence" value="ECO:0007669"/>
    <property type="project" value="UniProtKB-KW"/>
</dbReference>
<accession>A0A3E4N0V0</accession>
<keyword evidence="1" id="KW-0547">Nucleotide-binding</keyword>
<dbReference type="Pfam" id="PF13479">
    <property type="entry name" value="AAA_24"/>
    <property type="match status" value="1"/>
</dbReference>
<proteinExistence type="predicted"/>
<sequence length="311" mass="34645">MSLIKKSTELNIPTNVKMMLYGQAGFGKSTVALSAPMPLLLDFDNGVKRVNDSHLQSVDIVQVTSWNDMKVLMSENLSAYQSIVIDTIGKMMDFIISYKCGTRQPSIRDWGGINQEFSWFVRCLSDLNKNVIFVAHRDTRKEGDDTVFVPALREKSYNSIVTELDLLGYMEMRNENGRVRRTITFDPTNRNDGKNTCNLPSVMEVPTIIDVQGKPTAKNDFIATRIIAPYLGMLQAKKAEQEAYNKVLSDITGCLELVGDAASANDFIAHIDDFNHVGSSKMKASMMLAAKAKELGLVFDKNTKMYNDAAA</sequence>
<name>A0A3E4N0V0_PARDI</name>
<dbReference type="EMBL" id="VOHW01000001">
    <property type="protein sequence ID" value="TWV64099.1"/>
    <property type="molecule type" value="Genomic_DNA"/>
</dbReference>
<evidence type="ECO:0000313" key="1">
    <source>
        <dbReference type="EMBL" id="TWV64099.1"/>
    </source>
</evidence>
<gene>
    <name evidence="1" type="ORF">FSA05_00305</name>
</gene>
<reference evidence="1 2" key="1">
    <citation type="submission" date="2019-07" db="EMBL/GenBank/DDBJ databases">
        <title>Genome sequencing of Parabacteroides distasonis iSURF_7.</title>
        <authorList>
            <person name="Degefu H.N."/>
            <person name="Ruoff K.L."/>
            <person name="Price C.E."/>
            <person name="Valls R.A."/>
            <person name="O'Toole G.A."/>
        </authorList>
    </citation>
    <scope>NUCLEOTIDE SEQUENCE [LARGE SCALE GENOMIC DNA]</scope>
    <source>
        <strain evidence="1 2">CFPLTA003_1B</strain>
    </source>
</reference>
<evidence type="ECO:0000313" key="2">
    <source>
        <dbReference type="Proteomes" id="UP000315827"/>
    </source>
</evidence>
<protein>
    <submittedName>
        <fullName evidence="1">ATP-binding protein</fullName>
    </submittedName>
</protein>
<comment type="caution">
    <text evidence="1">The sequence shown here is derived from an EMBL/GenBank/DDBJ whole genome shotgun (WGS) entry which is preliminary data.</text>
</comment>
<dbReference type="RefSeq" id="WP_005862502.1">
    <property type="nucleotide sequence ID" value="NZ_JAHONK010000060.1"/>
</dbReference>
<keyword evidence="1" id="KW-0067">ATP-binding</keyword>
<dbReference type="AlphaFoldDB" id="A0A3E4N0V0"/>
<organism evidence="1 2">
    <name type="scientific">Parabacteroides distasonis</name>
    <dbReference type="NCBI Taxonomy" id="823"/>
    <lineage>
        <taxon>Bacteria</taxon>
        <taxon>Pseudomonadati</taxon>
        <taxon>Bacteroidota</taxon>
        <taxon>Bacteroidia</taxon>
        <taxon>Bacteroidales</taxon>
        <taxon>Tannerellaceae</taxon>
        <taxon>Parabacteroides</taxon>
    </lineage>
</organism>